<dbReference type="SUPFAM" id="SSF48013">
    <property type="entry name" value="NusB-like"/>
    <property type="match status" value="1"/>
</dbReference>
<dbReference type="AlphaFoldDB" id="A0A2I1M9M0"/>
<keyword evidence="4" id="KW-0805">Transcription regulation</keyword>
<dbReference type="InterPro" id="IPR006027">
    <property type="entry name" value="NusB_RsmB_TIM44"/>
</dbReference>
<dbReference type="PANTHER" id="PTHR11078">
    <property type="entry name" value="N UTILIZATION SUBSTANCE PROTEIN B-RELATED"/>
    <property type="match status" value="1"/>
</dbReference>
<keyword evidence="8" id="KW-1185">Reference proteome</keyword>
<dbReference type="GO" id="GO:0003723">
    <property type="term" value="F:RNA binding"/>
    <property type="evidence" value="ECO:0007669"/>
    <property type="project" value="UniProtKB-KW"/>
</dbReference>
<keyword evidence="5" id="KW-0804">Transcription</keyword>
<keyword evidence="3" id="KW-0694">RNA-binding</keyword>
<dbReference type="RefSeq" id="WP_101539917.1">
    <property type="nucleotide sequence ID" value="NZ_CALTZC010000002.1"/>
</dbReference>
<evidence type="ECO:0000313" key="7">
    <source>
        <dbReference type="EMBL" id="PKZ16818.1"/>
    </source>
</evidence>
<dbReference type="Gene3D" id="1.10.940.10">
    <property type="entry name" value="NusB-like"/>
    <property type="match status" value="1"/>
</dbReference>
<dbReference type="NCBIfam" id="TIGR01951">
    <property type="entry name" value="nusB"/>
    <property type="match status" value="1"/>
</dbReference>
<reference evidence="7 8" key="1">
    <citation type="submission" date="2017-12" db="EMBL/GenBank/DDBJ databases">
        <title>Phylogenetic diversity of female urinary microbiome.</title>
        <authorList>
            <person name="Thomas-White K."/>
            <person name="Wolfe A.J."/>
        </authorList>
    </citation>
    <scope>NUCLEOTIDE SEQUENCE [LARGE SCALE GENOMIC DNA]</scope>
    <source>
        <strain evidence="7 8">UMB0119</strain>
    </source>
</reference>
<organism evidence="7 8">
    <name type="scientific">Anaerococcus octavius</name>
    <dbReference type="NCBI Taxonomy" id="54007"/>
    <lineage>
        <taxon>Bacteria</taxon>
        <taxon>Bacillati</taxon>
        <taxon>Bacillota</taxon>
        <taxon>Tissierellia</taxon>
        <taxon>Tissierellales</taxon>
        <taxon>Peptoniphilaceae</taxon>
        <taxon>Anaerococcus</taxon>
    </lineage>
</organism>
<evidence type="ECO:0000256" key="1">
    <source>
        <dbReference type="ARBA" id="ARBA00005952"/>
    </source>
</evidence>
<evidence type="ECO:0000313" key="8">
    <source>
        <dbReference type="Proteomes" id="UP000234335"/>
    </source>
</evidence>
<comment type="caution">
    <text evidence="7">The sequence shown here is derived from an EMBL/GenBank/DDBJ whole genome shotgun (WGS) entry which is preliminary data.</text>
</comment>
<dbReference type="Pfam" id="PF01029">
    <property type="entry name" value="NusB"/>
    <property type="match status" value="1"/>
</dbReference>
<dbReference type="EMBL" id="PKGS01000002">
    <property type="protein sequence ID" value="PKZ16818.1"/>
    <property type="molecule type" value="Genomic_DNA"/>
</dbReference>
<accession>A0A2I1M9M0</accession>
<evidence type="ECO:0000256" key="2">
    <source>
        <dbReference type="ARBA" id="ARBA00022814"/>
    </source>
</evidence>
<dbReference type="Proteomes" id="UP000234335">
    <property type="component" value="Unassembled WGS sequence"/>
</dbReference>
<name>A0A2I1M9M0_9FIRM</name>
<dbReference type="GO" id="GO:0006353">
    <property type="term" value="P:DNA-templated transcription termination"/>
    <property type="evidence" value="ECO:0007669"/>
    <property type="project" value="InterPro"/>
</dbReference>
<evidence type="ECO:0000256" key="5">
    <source>
        <dbReference type="ARBA" id="ARBA00023163"/>
    </source>
</evidence>
<comment type="similarity">
    <text evidence="1">Belongs to the NusB family.</text>
</comment>
<dbReference type="PANTHER" id="PTHR11078:SF3">
    <property type="entry name" value="ANTITERMINATION NUSB DOMAIN-CONTAINING PROTEIN"/>
    <property type="match status" value="1"/>
</dbReference>
<keyword evidence="2" id="KW-0889">Transcription antitermination</keyword>
<evidence type="ECO:0000256" key="4">
    <source>
        <dbReference type="ARBA" id="ARBA00023015"/>
    </source>
</evidence>
<feature type="domain" description="NusB/RsmB/TIM44" evidence="6">
    <location>
        <begin position="5"/>
        <end position="123"/>
    </location>
</feature>
<dbReference type="GO" id="GO:0005829">
    <property type="term" value="C:cytosol"/>
    <property type="evidence" value="ECO:0007669"/>
    <property type="project" value="TreeGrafter"/>
</dbReference>
<gene>
    <name evidence="7" type="primary">nusB</name>
    <name evidence="7" type="ORF">CYJ34_03265</name>
</gene>
<proteinExistence type="inferred from homology"/>
<protein>
    <submittedName>
        <fullName evidence="7">Transcription antitermination factor NusB</fullName>
    </submittedName>
</protein>
<dbReference type="GO" id="GO:0031564">
    <property type="term" value="P:transcription antitermination"/>
    <property type="evidence" value="ECO:0007669"/>
    <property type="project" value="UniProtKB-KW"/>
</dbReference>
<evidence type="ECO:0000259" key="6">
    <source>
        <dbReference type="Pfam" id="PF01029"/>
    </source>
</evidence>
<evidence type="ECO:0000256" key="3">
    <source>
        <dbReference type="ARBA" id="ARBA00022884"/>
    </source>
</evidence>
<dbReference type="InterPro" id="IPR011605">
    <property type="entry name" value="NusB_fam"/>
</dbReference>
<sequence length="124" mass="14563">MKRSQQREWVFKLIYEDSINKISDVEKALAYHGLEDEDFIRDSINSYNENYEKIEKTLQDSLNKRYGRLSRVEKAILFLSLNEMTYMDIPVSVSINEAVELAKAYANNNDYQMINSVLGKIVRK</sequence>
<dbReference type="InterPro" id="IPR035926">
    <property type="entry name" value="NusB-like_sf"/>
</dbReference>